<evidence type="ECO:0000313" key="2">
    <source>
        <dbReference type="Proteomes" id="UP000051820"/>
    </source>
</evidence>
<sequence length="53" mass="6021">MNKHQSGIMMRTVEEGGGSIAKTMMDHQNHQGKIIFRLGVTQIARNLLSRRNK</sequence>
<gene>
    <name evidence="1" type="ORF">FD16_GL002143</name>
</gene>
<dbReference type="AlphaFoldDB" id="A0A0R1W554"/>
<name>A0A0R1W554_9LACO</name>
<reference evidence="1 2" key="1">
    <citation type="journal article" date="2015" name="Genome Announc.">
        <title>Expanding the biotechnology potential of lactobacilli through comparative genomics of 213 strains and associated genera.</title>
        <authorList>
            <person name="Sun Z."/>
            <person name="Harris H.M."/>
            <person name="McCann A."/>
            <person name="Guo C."/>
            <person name="Argimon S."/>
            <person name="Zhang W."/>
            <person name="Yang X."/>
            <person name="Jeffery I.B."/>
            <person name="Cooney J.C."/>
            <person name="Kagawa T.F."/>
            <person name="Liu W."/>
            <person name="Song Y."/>
            <person name="Salvetti E."/>
            <person name="Wrobel A."/>
            <person name="Rasinkangas P."/>
            <person name="Parkhill J."/>
            <person name="Rea M.C."/>
            <person name="O'Sullivan O."/>
            <person name="Ritari J."/>
            <person name="Douillard F.P."/>
            <person name="Paul Ross R."/>
            <person name="Yang R."/>
            <person name="Briner A.E."/>
            <person name="Felis G.E."/>
            <person name="de Vos W.M."/>
            <person name="Barrangou R."/>
            <person name="Klaenhammer T.R."/>
            <person name="Caufield P.W."/>
            <person name="Cui Y."/>
            <person name="Zhang H."/>
            <person name="O'Toole P.W."/>
        </authorList>
    </citation>
    <scope>NUCLEOTIDE SEQUENCE [LARGE SCALE GENOMIC DNA]</scope>
    <source>
        <strain evidence="1 2">DSM 5007</strain>
    </source>
</reference>
<comment type="caution">
    <text evidence="1">The sequence shown here is derived from an EMBL/GenBank/DDBJ whole genome shotgun (WGS) entry which is preliminary data.</text>
</comment>
<keyword evidence="2" id="KW-1185">Reference proteome</keyword>
<dbReference type="Proteomes" id="UP000051820">
    <property type="component" value="Unassembled WGS sequence"/>
</dbReference>
<dbReference type="eggNOG" id="COG1028">
    <property type="taxonomic scope" value="Bacteria"/>
</dbReference>
<dbReference type="RefSeq" id="WP_155804304.1">
    <property type="nucleotide sequence ID" value="NZ_AZGF01000006.1"/>
</dbReference>
<dbReference type="PATRIC" id="fig|1423807.3.peg.2200"/>
<dbReference type="OrthoDB" id="5786478at2"/>
<protein>
    <submittedName>
        <fullName evidence="1">Uncharacterized protein</fullName>
    </submittedName>
</protein>
<dbReference type="STRING" id="1423807.FD16_GL002143"/>
<proteinExistence type="predicted"/>
<accession>A0A0R1W554</accession>
<dbReference type="EMBL" id="AZGF01000006">
    <property type="protein sequence ID" value="KRM12629.1"/>
    <property type="molecule type" value="Genomic_DNA"/>
</dbReference>
<organism evidence="1 2">
    <name type="scientific">Paucilactobacillus suebicus DSM 5007 = KCTC 3549</name>
    <dbReference type="NCBI Taxonomy" id="1423807"/>
    <lineage>
        <taxon>Bacteria</taxon>
        <taxon>Bacillati</taxon>
        <taxon>Bacillota</taxon>
        <taxon>Bacilli</taxon>
        <taxon>Lactobacillales</taxon>
        <taxon>Lactobacillaceae</taxon>
        <taxon>Paucilactobacillus</taxon>
    </lineage>
</organism>
<evidence type="ECO:0000313" key="1">
    <source>
        <dbReference type="EMBL" id="KRM12629.1"/>
    </source>
</evidence>